<sequence length="167" mass="18440">MGFDWGSFTGGAVGALGAYLAARYAFSLSQKRTKEQLAVETAVSIGELLRGRLVYLHSKEFKDDPTFENMKENVTVFLEQQMVSLLPKSIISGDKELLKIIRELREFGAETTLGLSFELSKREIPFDSKESIPFVIAIGADINNTLAIASKRVSDYIAIAEAKCLKV</sequence>
<dbReference type="AlphaFoldDB" id="A0A223D327"/>
<keyword evidence="1" id="KW-0472">Membrane</keyword>
<gene>
    <name evidence="2" type="ORF">CIG75_12845</name>
</gene>
<keyword evidence="3" id="KW-1185">Reference proteome</keyword>
<accession>A0A223D327</accession>
<evidence type="ECO:0000313" key="2">
    <source>
        <dbReference type="EMBL" id="ASS75786.1"/>
    </source>
</evidence>
<evidence type="ECO:0000256" key="1">
    <source>
        <dbReference type="SAM" id="Phobius"/>
    </source>
</evidence>
<feature type="transmembrane region" description="Helical" evidence="1">
    <location>
        <begin position="6"/>
        <end position="26"/>
    </location>
</feature>
<dbReference type="RefSeq" id="WP_094237027.1">
    <property type="nucleotide sequence ID" value="NZ_CP022657.1"/>
</dbReference>
<dbReference type="Proteomes" id="UP000214688">
    <property type="component" value="Chromosome"/>
</dbReference>
<proteinExistence type="predicted"/>
<dbReference type="EMBL" id="CP022657">
    <property type="protein sequence ID" value="ASS75786.1"/>
    <property type="molecule type" value="Genomic_DNA"/>
</dbReference>
<keyword evidence="1" id="KW-1133">Transmembrane helix</keyword>
<keyword evidence="1" id="KW-0812">Transmembrane</keyword>
<protein>
    <submittedName>
        <fullName evidence="2">Uncharacterized protein</fullName>
    </submittedName>
</protein>
<reference evidence="2 3" key="1">
    <citation type="journal article" date="2015" name="Int. J. Syst. Evol. Microbiol.">
        <title>Tumebacillus algifaecis sp. nov., isolated from decomposing algal scum.</title>
        <authorList>
            <person name="Wu Y.F."/>
            <person name="Zhang B."/>
            <person name="Xing P."/>
            <person name="Wu Q.L."/>
            <person name="Liu S.J."/>
        </authorList>
    </citation>
    <scope>NUCLEOTIDE SEQUENCE [LARGE SCALE GENOMIC DNA]</scope>
    <source>
        <strain evidence="2 3">THMBR28</strain>
    </source>
</reference>
<evidence type="ECO:0000313" key="3">
    <source>
        <dbReference type="Proteomes" id="UP000214688"/>
    </source>
</evidence>
<organism evidence="2 3">
    <name type="scientific">Tumebacillus algifaecis</name>
    <dbReference type="NCBI Taxonomy" id="1214604"/>
    <lineage>
        <taxon>Bacteria</taxon>
        <taxon>Bacillati</taxon>
        <taxon>Bacillota</taxon>
        <taxon>Bacilli</taxon>
        <taxon>Bacillales</taxon>
        <taxon>Alicyclobacillaceae</taxon>
        <taxon>Tumebacillus</taxon>
    </lineage>
</organism>
<name>A0A223D327_9BACL</name>
<dbReference type="KEGG" id="tab:CIG75_12845"/>